<proteinExistence type="predicted"/>
<sequence>MMKRPKTLPHPGEINIYSTYPLQGWLVDLSFRGRRQRDLETSLVESNLRVTRVDRIGNFWFLGTVSELMSSQPRLTLCFGSYMRLIPKKLKDMAMQTYLYTH</sequence>
<evidence type="ECO:0000313" key="1">
    <source>
        <dbReference type="EMBL" id="KAL2045078.1"/>
    </source>
</evidence>
<evidence type="ECO:0008006" key="3">
    <source>
        <dbReference type="Google" id="ProtNLM"/>
    </source>
</evidence>
<evidence type="ECO:0000313" key="2">
    <source>
        <dbReference type="Proteomes" id="UP001590950"/>
    </source>
</evidence>
<protein>
    <recommendedName>
        <fullName evidence="3">PilZ domain-containing protein</fullName>
    </recommendedName>
</protein>
<comment type="caution">
    <text evidence="1">The sequence shown here is derived from an EMBL/GenBank/DDBJ whole genome shotgun (WGS) entry which is preliminary data.</text>
</comment>
<name>A0ABR4AJ04_9LECA</name>
<gene>
    <name evidence="1" type="ORF">N7G274_002853</name>
</gene>
<keyword evidence="2" id="KW-1185">Reference proteome</keyword>
<reference evidence="1 2" key="1">
    <citation type="submission" date="2024-09" db="EMBL/GenBank/DDBJ databases">
        <title>Rethinking Asexuality: The Enigmatic Case of Functional Sexual Genes in Lepraria (Stereocaulaceae).</title>
        <authorList>
            <person name="Doellman M."/>
            <person name="Sun Y."/>
            <person name="Barcenas-Pena A."/>
            <person name="Lumbsch H.T."/>
            <person name="Grewe F."/>
        </authorList>
    </citation>
    <scope>NUCLEOTIDE SEQUENCE [LARGE SCALE GENOMIC DNA]</scope>
    <source>
        <strain evidence="1 2">Mercado 3170</strain>
    </source>
</reference>
<organism evidence="1 2">
    <name type="scientific">Stereocaulon virgatum</name>
    <dbReference type="NCBI Taxonomy" id="373712"/>
    <lineage>
        <taxon>Eukaryota</taxon>
        <taxon>Fungi</taxon>
        <taxon>Dikarya</taxon>
        <taxon>Ascomycota</taxon>
        <taxon>Pezizomycotina</taxon>
        <taxon>Lecanoromycetes</taxon>
        <taxon>OSLEUM clade</taxon>
        <taxon>Lecanoromycetidae</taxon>
        <taxon>Lecanorales</taxon>
        <taxon>Lecanorineae</taxon>
        <taxon>Stereocaulaceae</taxon>
        <taxon>Stereocaulon</taxon>
    </lineage>
</organism>
<accession>A0ABR4AJ04</accession>
<dbReference type="EMBL" id="JBEFKJ010000008">
    <property type="protein sequence ID" value="KAL2045078.1"/>
    <property type="molecule type" value="Genomic_DNA"/>
</dbReference>
<dbReference type="Proteomes" id="UP001590950">
    <property type="component" value="Unassembled WGS sequence"/>
</dbReference>